<dbReference type="Gene3D" id="1.10.1660.10">
    <property type="match status" value="1"/>
</dbReference>
<name>A0ABV2KY04_9BACI</name>
<dbReference type="RefSeq" id="WP_354221849.1">
    <property type="nucleotide sequence ID" value="NZ_JBEPMX010000022.1"/>
</dbReference>
<evidence type="ECO:0000259" key="2">
    <source>
        <dbReference type="Pfam" id="PF13152"/>
    </source>
</evidence>
<evidence type="ECO:0000313" key="3">
    <source>
        <dbReference type="EMBL" id="MET3684471.1"/>
    </source>
</evidence>
<sequence length="159" mass="19006">MSEEKAYWTHEIASILNVSDSTLRKWCMALEKEGYVFTKGENNSRAFLVRDKQALLYFKQLVKVEGRTIKMASVQVFNEFLSNERTTPVRTEYEGVRGAFDSELKKLNDRMDKQEEFNQKLLDRIDQRDSNLMAVLREVQEHKKELAMTKKKKWWQFWK</sequence>
<feature type="coiled-coil region" evidence="1">
    <location>
        <begin position="104"/>
        <end position="152"/>
    </location>
</feature>
<protein>
    <submittedName>
        <fullName evidence="3">DNA-binding IscR family transcriptional regulator</fullName>
    </submittedName>
</protein>
<keyword evidence="3" id="KW-0238">DNA-binding</keyword>
<keyword evidence="4" id="KW-1185">Reference proteome</keyword>
<proteinExistence type="predicted"/>
<reference evidence="3 4" key="1">
    <citation type="submission" date="2024-06" db="EMBL/GenBank/DDBJ databases">
        <title>Genomic Encyclopedia of Type Strains, Phase IV (KMG-IV): sequencing the most valuable type-strain genomes for metagenomic binning, comparative biology and taxonomic classification.</title>
        <authorList>
            <person name="Goeker M."/>
        </authorList>
    </citation>
    <scope>NUCLEOTIDE SEQUENCE [LARGE SCALE GENOMIC DNA]</scope>
    <source>
        <strain evidence="3 4">DSM 23520</strain>
    </source>
</reference>
<gene>
    <name evidence="3" type="ORF">ABID56_002608</name>
</gene>
<keyword evidence="1" id="KW-0175">Coiled coil</keyword>
<dbReference type="Pfam" id="PF13152">
    <property type="entry name" value="DUF3967"/>
    <property type="match status" value="1"/>
</dbReference>
<accession>A0ABV2KY04</accession>
<dbReference type="InterPro" id="IPR025052">
    <property type="entry name" value="DUF3967"/>
</dbReference>
<dbReference type="Proteomes" id="UP001549167">
    <property type="component" value="Unassembled WGS sequence"/>
</dbReference>
<organism evidence="3 4">
    <name type="scientific">Alkalibacillus flavidus</name>
    <dbReference type="NCBI Taxonomy" id="546021"/>
    <lineage>
        <taxon>Bacteria</taxon>
        <taxon>Bacillati</taxon>
        <taxon>Bacillota</taxon>
        <taxon>Bacilli</taxon>
        <taxon>Bacillales</taxon>
        <taxon>Bacillaceae</taxon>
        <taxon>Alkalibacillus</taxon>
    </lineage>
</organism>
<dbReference type="GO" id="GO:0003677">
    <property type="term" value="F:DNA binding"/>
    <property type="evidence" value="ECO:0007669"/>
    <property type="project" value="UniProtKB-KW"/>
</dbReference>
<evidence type="ECO:0000256" key="1">
    <source>
        <dbReference type="SAM" id="Coils"/>
    </source>
</evidence>
<comment type="caution">
    <text evidence="3">The sequence shown here is derived from an EMBL/GenBank/DDBJ whole genome shotgun (WGS) entry which is preliminary data.</text>
</comment>
<evidence type="ECO:0000313" key="4">
    <source>
        <dbReference type="Proteomes" id="UP001549167"/>
    </source>
</evidence>
<dbReference type="EMBL" id="JBEPMX010000022">
    <property type="protein sequence ID" value="MET3684471.1"/>
    <property type="molecule type" value="Genomic_DNA"/>
</dbReference>
<feature type="domain" description="DUF3967" evidence="2">
    <location>
        <begin position="124"/>
        <end position="158"/>
    </location>
</feature>